<dbReference type="CDD" id="cd01948">
    <property type="entry name" value="EAL"/>
    <property type="match status" value="1"/>
</dbReference>
<dbReference type="PROSITE" id="PS50887">
    <property type="entry name" value="GGDEF"/>
    <property type="match status" value="1"/>
</dbReference>
<evidence type="ECO:0000259" key="4">
    <source>
        <dbReference type="PROSITE" id="PS50883"/>
    </source>
</evidence>
<dbReference type="SMART" id="SM00086">
    <property type="entry name" value="PAC"/>
    <property type="match status" value="2"/>
</dbReference>
<dbReference type="GO" id="GO:0006355">
    <property type="term" value="P:regulation of DNA-templated transcription"/>
    <property type="evidence" value="ECO:0007669"/>
    <property type="project" value="InterPro"/>
</dbReference>
<reference evidence="6 7" key="1">
    <citation type="submission" date="2019-03" db="EMBL/GenBank/DDBJ databases">
        <title>Genomic Encyclopedia of Type Strains, Phase IV (KMG-IV): sequencing the most valuable type-strain genomes for metagenomic binning, comparative biology and taxonomic classification.</title>
        <authorList>
            <person name="Goeker M."/>
        </authorList>
    </citation>
    <scope>NUCLEOTIDE SEQUENCE [LARGE SCALE GENOMIC DNA]</scope>
    <source>
        <strain evidence="6 7">DSM 7445</strain>
    </source>
</reference>
<dbReference type="InterPro" id="IPR013655">
    <property type="entry name" value="PAS_fold_3"/>
</dbReference>
<dbReference type="GO" id="GO:0071111">
    <property type="term" value="F:cyclic-guanylate-specific phosphodiesterase activity"/>
    <property type="evidence" value="ECO:0007669"/>
    <property type="project" value="UniProtKB-EC"/>
</dbReference>
<dbReference type="SUPFAM" id="SSF141868">
    <property type="entry name" value="EAL domain-like"/>
    <property type="match status" value="1"/>
</dbReference>
<protein>
    <submittedName>
        <fullName evidence="6">PAS domain S-box-containing protein/diguanylate cyclase (GGDEF)-like protein</fullName>
    </submittedName>
</protein>
<feature type="domain" description="PAS" evidence="2">
    <location>
        <begin position="33"/>
        <end position="103"/>
    </location>
</feature>
<feature type="domain" description="PAS" evidence="2">
    <location>
        <begin position="286"/>
        <end position="331"/>
    </location>
</feature>
<dbReference type="PROSITE" id="PS50112">
    <property type="entry name" value="PAS"/>
    <property type="match status" value="3"/>
</dbReference>
<feature type="domain" description="EAL" evidence="4">
    <location>
        <begin position="588"/>
        <end position="842"/>
    </location>
</feature>
<feature type="domain" description="PAC" evidence="3">
    <location>
        <begin position="358"/>
        <end position="409"/>
    </location>
</feature>
<dbReference type="Pfam" id="PF00989">
    <property type="entry name" value="PAS"/>
    <property type="match status" value="1"/>
</dbReference>
<dbReference type="InterPro" id="IPR000160">
    <property type="entry name" value="GGDEF_dom"/>
</dbReference>
<dbReference type="InterPro" id="IPR013767">
    <property type="entry name" value="PAS_fold"/>
</dbReference>
<dbReference type="AlphaFoldDB" id="A0A4R3HS15"/>
<dbReference type="FunFam" id="3.30.70.270:FF:000001">
    <property type="entry name" value="Diguanylate cyclase domain protein"/>
    <property type="match status" value="1"/>
</dbReference>
<dbReference type="EMBL" id="SLZQ01000021">
    <property type="protein sequence ID" value="TCS32601.1"/>
    <property type="molecule type" value="Genomic_DNA"/>
</dbReference>
<dbReference type="InterPro" id="IPR001633">
    <property type="entry name" value="EAL_dom"/>
</dbReference>
<dbReference type="NCBIfam" id="TIGR00229">
    <property type="entry name" value="sensory_box"/>
    <property type="match status" value="2"/>
</dbReference>
<dbReference type="InterPro" id="IPR001610">
    <property type="entry name" value="PAC"/>
</dbReference>
<proteinExistence type="predicted"/>
<dbReference type="GO" id="GO:0071732">
    <property type="term" value="P:cellular response to nitric oxide"/>
    <property type="evidence" value="ECO:0007669"/>
    <property type="project" value="UniProtKB-ARBA"/>
</dbReference>
<dbReference type="PANTHER" id="PTHR44757">
    <property type="entry name" value="DIGUANYLATE CYCLASE DGCP"/>
    <property type="match status" value="1"/>
</dbReference>
<evidence type="ECO:0000313" key="7">
    <source>
        <dbReference type="Proteomes" id="UP000295382"/>
    </source>
</evidence>
<gene>
    <name evidence="6" type="ORF">EDC30_12125</name>
</gene>
<dbReference type="SMART" id="SM00091">
    <property type="entry name" value="PAS"/>
    <property type="match status" value="3"/>
</dbReference>
<dbReference type="SMART" id="SM00267">
    <property type="entry name" value="GGDEF"/>
    <property type="match status" value="1"/>
</dbReference>
<dbReference type="SUPFAM" id="SSF55785">
    <property type="entry name" value="PYP-like sensor domain (PAS domain)"/>
    <property type="match status" value="3"/>
</dbReference>
<dbReference type="Gene3D" id="3.20.20.450">
    <property type="entry name" value="EAL domain"/>
    <property type="match status" value="1"/>
</dbReference>
<dbReference type="OrthoDB" id="9813903at2"/>
<dbReference type="PROSITE" id="PS50113">
    <property type="entry name" value="PAC"/>
    <property type="match status" value="2"/>
</dbReference>
<evidence type="ECO:0000256" key="1">
    <source>
        <dbReference type="ARBA" id="ARBA00051114"/>
    </source>
</evidence>
<dbReference type="InterPro" id="IPR035919">
    <property type="entry name" value="EAL_sf"/>
</dbReference>
<dbReference type="RefSeq" id="WP_132260469.1">
    <property type="nucleotide sequence ID" value="NZ_SLZQ01000021.1"/>
</dbReference>
<dbReference type="InterPro" id="IPR052155">
    <property type="entry name" value="Biofilm_reg_signaling"/>
</dbReference>
<accession>A0A4R3HS15</accession>
<comment type="catalytic activity">
    <reaction evidence="1">
        <text>3',3'-c-di-GMP + H2O = 5'-phosphoguanylyl(3'-&gt;5')guanosine + H(+)</text>
        <dbReference type="Rhea" id="RHEA:24902"/>
        <dbReference type="ChEBI" id="CHEBI:15377"/>
        <dbReference type="ChEBI" id="CHEBI:15378"/>
        <dbReference type="ChEBI" id="CHEBI:58754"/>
        <dbReference type="ChEBI" id="CHEBI:58805"/>
        <dbReference type="EC" id="3.1.4.52"/>
    </reaction>
    <physiologicalReaction direction="left-to-right" evidence="1">
        <dbReference type="Rhea" id="RHEA:24903"/>
    </physiologicalReaction>
</comment>
<dbReference type="SUPFAM" id="SSF55073">
    <property type="entry name" value="Nucleotide cyclase"/>
    <property type="match status" value="1"/>
</dbReference>
<dbReference type="Proteomes" id="UP000295382">
    <property type="component" value="Unassembled WGS sequence"/>
</dbReference>
<evidence type="ECO:0000259" key="2">
    <source>
        <dbReference type="PROSITE" id="PS50112"/>
    </source>
</evidence>
<dbReference type="Pfam" id="PF00990">
    <property type="entry name" value="GGDEF"/>
    <property type="match status" value="1"/>
</dbReference>
<dbReference type="Pfam" id="PF08447">
    <property type="entry name" value="PAS_3"/>
    <property type="match status" value="1"/>
</dbReference>
<feature type="domain" description="GGDEF" evidence="5">
    <location>
        <begin position="441"/>
        <end position="579"/>
    </location>
</feature>
<feature type="domain" description="PAS" evidence="2">
    <location>
        <begin position="150"/>
        <end position="222"/>
    </location>
</feature>
<dbReference type="FunFam" id="3.20.20.450:FF:000001">
    <property type="entry name" value="Cyclic di-GMP phosphodiesterase yahA"/>
    <property type="match status" value="1"/>
</dbReference>
<dbReference type="CDD" id="cd01949">
    <property type="entry name" value="GGDEF"/>
    <property type="match status" value="1"/>
</dbReference>
<dbReference type="InterPro" id="IPR043128">
    <property type="entry name" value="Rev_trsase/Diguanyl_cyclase"/>
</dbReference>
<dbReference type="PANTHER" id="PTHR44757:SF2">
    <property type="entry name" value="BIOFILM ARCHITECTURE MAINTENANCE PROTEIN MBAA"/>
    <property type="match status" value="1"/>
</dbReference>
<dbReference type="Gene3D" id="3.30.450.20">
    <property type="entry name" value="PAS domain"/>
    <property type="match status" value="3"/>
</dbReference>
<feature type="domain" description="PAC" evidence="3">
    <location>
        <begin position="226"/>
        <end position="278"/>
    </location>
</feature>
<evidence type="ECO:0000259" key="3">
    <source>
        <dbReference type="PROSITE" id="PS50113"/>
    </source>
</evidence>
<dbReference type="InterPro" id="IPR013656">
    <property type="entry name" value="PAS_4"/>
</dbReference>
<evidence type="ECO:0000259" key="5">
    <source>
        <dbReference type="PROSITE" id="PS50887"/>
    </source>
</evidence>
<dbReference type="SMART" id="SM00052">
    <property type="entry name" value="EAL"/>
    <property type="match status" value="1"/>
</dbReference>
<dbReference type="CDD" id="cd00130">
    <property type="entry name" value="PAS"/>
    <property type="match status" value="3"/>
</dbReference>
<evidence type="ECO:0000313" key="6">
    <source>
        <dbReference type="EMBL" id="TCS32601.1"/>
    </source>
</evidence>
<dbReference type="Pfam" id="PF00563">
    <property type="entry name" value="EAL"/>
    <property type="match status" value="1"/>
</dbReference>
<keyword evidence="7" id="KW-1185">Reference proteome</keyword>
<dbReference type="InterPro" id="IPR000700">
    <property type="entry name" value="PAS-assoc_C"/>
</dbReference>
<dbReference type="Gene3D" id="3.30.70.270">
    <property type="match status" value="1"/>
</dbReference>
<sequence length="854" mass="96831">MQTQEPRIKKHESAEAVLDFENKRASTQLASPLDSRLTTMLESISDAFYMLDLDWRFIYVNKKAEYFLQRPRTELLGKVIWEKLEAVAGSAFETEYRRAVQENCAISFEAYYPPLGKWVELRVSPSAEGLAVYFTDISQRRHREDALRASEERFNIVMKATADAIWDWNAQSNEIWWNENIESLSGYSRKEIGTGTDWWLARIHPEDRQRVLHRVRSTLEGGTEHWMDEYRFARRDGSYAFILDRWYVLRDSEGNVLRMVGSMTDLSERRQAEIERDRLLKEKNLLLESTGEGIWGIDSQGLCTFINRAGAQMLGYEVQEALGKNMHDLVHYRHADGSAYPVKDCSIFQAYHSGKGAYEKDELFWRKDGTSFPVEFSSYPILDAGRIVGSMVTFRDITERKAAQSKIQHLAFYDSLTQLPNRRLLMERLSHALARSRRDSGRGALLFIDLDNYKTLNDTFGHDKGDLLLQHVAGRLKSCVRSSDTVARLGGDEFVIILEDLSTELAEAASHAKLFGEKILAALKEPYTLGSHEYFGGASLGIALFEHQGESLHEVLRRADLAMYRAKAEGRNTLRFFNPEMQAALMVKAALEADLRRALQEEQLVLHYQPQVDSAGRVTGAETLVRWQHPERGTISPAEFIPVAEATGMIRPLGHWVLECACRRLAMWARNEETAHFTLAVNVSASQLRCPDFVKDVLRTLESTGANPHRLKIELTESLLVDDVEGTINKMAALKAKGVGFSLDDFGTGYSSLAYLKRLPLDQLKIDRSFVSDALDDHNAAVIVNAIIMLGRSLGLEVIAEGVETEAHLDFLAQNGCQFYQGYFFSRPLIVEQFEALANTKLKESICAQSMECL</sequence>
<organism evidence="6 7">
    <name type="scientific">Paucimonas lemoignei</name>
    <name type="common">Pseudomonas lemoignei</name>
    <dbReference type="NCBI Taxonomy" id="29443"/>
    <lineage>
        <taxon>Bacteria</taxon>
        <taxon>Pseudomonadati</taxon>
        <taxon>Pseudomonadota</taxon>
        <taxon>Betaproteobacteria</taxon>
        <taxon>Burkholderiales</taxon>
        <taxon>Burkholderiaceae</taxon>
        <taxon>Paucimonas</taxon>
    </lineage>
</organism>
<dbReference type="InterPro" id="IPR000014">
    <property type="entry name" value="PAS"/>
</dbReference>
<dbReference type="NCBIfam" id="TIGR00254">
    <property type="entry name" value="GGDEF"/>
    <property type="match status" value="1"/>
</dbReference>
<name>A0A4R3HS15_PAULE</name>
<dbReference type="PROSITE" id="PS50883">
    <property type="entry name" value="EAL"/>
    <property type="match status" value="1"/>
</dbReference>
<comment type="caution">
    <text evidence="6">The sequence shown here is derived from an EMBL/GenBank/DDBJ whole genome shotgun (WGS) entry which is preliminary data.</text>
</comment>
<dbReference type="InterPro" id="IPR035965">
    <property type="entry name" value="PAS-like_dom_sf"/>
</dbReference>
<dbReference type="Pfam" id="PF08448">
    <property type="entry name" value="PAS_4"/>
    <property type="match status" value="1"/>
</dbReference>
<dbReference type="InterPro" id="IPR029787">
    <property type="entry name" value="Nucleotide_cyclase"/>
</dbReference>